<protein>
    <submittedName>
        <fullName evidence="2">Uncharacterized protein</fullName>
    </submittedName>
</protein>
<keyword evidence="1" id="KW-1133">Transmembrane helix</keyword>
<name>A0ABN1LSM4_9ALTE</name>
<dbReference type="Proteomes" id="UP001500359">
    <property type="component" value="Unassembled WGS sequence"/>
</dbReference>
<feature type="transmembrane region" description="Helical" evidence="1">
    <location>
        <begin position="79"/>
        <end position="101"/>
    </location>
</feature>
<comment type="caution">
    <text evidence="2">The sequence shown here is derived from an EMBL/GenBank/DDBJ whole genome shotgun (WGS) entry which is preliminary data.</text>
</comment>
<feature type="transmembrane region" description="Helical" evidence="1">
    <location>
        <begin position="12"/>
        <end position="35"/>
    </location>
</feature>
<evidence type="ECO:0000313" key="2">
    <source>
        <dbReference type="EMBL" id="GAA0859611.1"/>
    </source>
</evidence>
<keyword evidence="3" id="KW-1185">Reference proteome</keyword>
<dbReference type="EMBL" id="BAAAFD010000012">
    <property type="protein sequence ID" value="GAA0859611.1"/>
    <property type="molecule type" value="Genomic_DNA"/>
</dbReference>
<keyword evidence="1" id="KW-0472">Membrane</keyword>
<evidence type="ECO:0000313" key="3">
    <source>
        <dbReference type="Proteomes" id="UP001500359"/>
    </source>
</evidence>
<evidence type="ECO:0000256" key="1">
    <source>
        <dbReference type="SAM" id="Phobius"/>
    </source>
</evidence>
<sequence length="145" mass="16009">MANIATRTAQKRIALIWYVGAGILFFIFILQSMLGKYGDDTELAWNWLLPAIMPTISLITAVLITELSSPDSGKMGDQFLYRMAIVSSIIYMGVLYLVVFLSPFIEGERSALEILQSSQLWIAPLQGVVAGILGAYFVKPKSELS</sequence>
<proteinExistence type="predicted"/>
<accession>A0ABN1LSM4</accession>
<gene>
    <name evidence="2" type="ORF">GCM10009114_33740</name>
</gene>
<feature type="transmembrane region" description="Helical" evidence="1">
    <location>
        <begin position="121"/>
        <end position="138"/>
    </location>
</feature>
<reference evidence="2 3" key="1">
    <citation type="journal article" date="2019" name="Int. J. Syst. Evol. Microbiol.">
        <title>The Global Catalogue of Microorganisms (GCM) 10K type strain sequencing project: providing services to taxonomists for standard genome sequencing and annotation.</title>
        <authorList>
            <consortium name="The Broad Institute Genomics Platform"/>
            <consortium name="The Broad Institute Genome Sequencing Center for Infectious Disease"/>
            <person name="Wu L."/>
            <person name="Ma J."/>
        </authorList>
    </citation>
    <scope>NUCLEOTIDE SEQUENCE [LARGE SCALE GENOMIC DNA]</scope>
    <source>
        <strain evidence="2 3">JCM 15896</strain>
    </source>
</reference>
<keyword evidence="1" id="KW-0812">Transmembrane</keyword>
<organism evidence="2 3">
    <name type="scientific">Aliiglaciecola litoralis</name>
    <dbReference type="NCBI Taxonomy" id="582857"/>
    <lineage>
        <taxon>Bacteria</taxon>
        <taxon>Pseudomonadati</taxon>
        <taxon>Pseudomonadota</taxon>
        <taxon>Gammaproteobacteria</taxon>
        <taxon>Alteromonadales</taxon>
        <taxon>Alteromonadaceae</taxon>
        <taxon>Aliiglaciecola</taxon>
    </lineage>
</organism>
<feature type="transmembrane region" description="Helical" evidence="1">
    <location>
        <begin position="47"/>
        <end position="67"/>
    </location>
</feature>
<dbReference type="RefSeq" id="WP_343862121.1">
    <property type="nucleotide sequence ID" value="NZ_BAAAFD010000012.1"/>
</dbReference>